<name>A0A7S7NLD3_PALFE</name>
<keyword evidence="2" id="KW-1185">Reference proteome</keyword>
<dbReference type="AlphaFoldDB" id="A0A7S7NLD3"/>
<dbReference type="EMBL" id="CP063849">
    <property type="protein sequence ID" value="QOY85723.1"/>
    <property type="molecule type" value="Genomic_DNA"/>
</dbReference>
<reference evidence="1 2" key="1">
    <citation type="submission" date="2020-10" db="EMBL/GenBank/DDBJ databases">
        <title>Complete genome sequence of Paludibaculum fermentans P105T, a facultatively anaerobic acidobacterium capable of dissimilatory Fe(III) reduction.</title>
        <authorList>
            <person name="Dedysh S.N."/>
            <person name="Beletsky A.V."/>
            <person name="Kulichevskaya I.S."/>
            <person name="Mardanov A.V."/>
            <person name="Ravin N.V."/>
        </authorList>
    </citation>
    <scope>NUCLEOTIDE SEQUENCE [LARGE SCALE GENOMIC DNA]</scope>
    <source>
        <strain evidence="1 2">P105</strain>
    </source>
</reference>
<sequence length="157" mass="18679">MRAYRGRLHSGEGPGEQVHAASFLRKRELVLDTSLKHDSIELARILTHEIFHFVWWRLGNRTRLEWQALIEEEFARGAMGELGWSAEARKKCLSVEDRHDRTRIWRDYICESFCDTAAWIYSGVSEHEEFTLKPRFRTIRRDWFDQLTRHHGGALRI</sequence>
<gene>
    <name evidence="1" type="ORF">IRI77_23225</name>
</gene>
<dbReference type="KEGG" id="pfer:IRI77_23225"/>
<protein>
    <recommendedName>
        <fullName evidence="3">SprT-like domain-containing protein</fullName>
    </recommendedName>
</protein>
<accession>A0A7S7NLD3</accession>
<dbReference type="RefSeq" id="WP_194447393.1">
    <property type="nucleotide sequence ID" value="NZ_CP063849.1"/>
</dbReference>
<evidence type="ECO:0000313" key="2">
    <source>
        <dbReference type="Proteomes" id="UP000593892"/>
    </source>
</evidence>
<evidence type="ECO:0008006" key="3">
    <source>
        <dbReference type="Google" id="ProtNLM"/>
    </source>
</evidence>
<organism evidence="1 2">
    <name type="scientific">Paludibaculum fermentans</name>
    <dbReference type="NCBI Taxonomy" id="1473598"/>
    <lineage>
        <taxon>Bacteria</taxon>
        <taxon>Pseudomonadati</taxon>
        <taxon>Acidobacteriota</taxon>
        <taxon>Terriglobia</taxon>
        <taxon>Bryobacterales</taxon>
        <taxon>Bryobacteraceae</taxon>
        <taxon>Paludibaculum</taxon>
    </lineage>
</organism>
<evidence type="ECO:0000313" key="1">
    <source>
        <dbReference type="EMBL" id="QOY85723.1"/>
    </source>
</evidence>
<proteinExistence type="predicted"/>
<dbReference type="Proteomes" id="UP000593892">
    <property type="component" value="Chromosome"/>
</dbReference>